<dbReference type="EMBL" id="CCAE010000025">
    <property type="protein sequence ID" value="CDN88563.1"/>
    <property type="molecule type" value="Genomic_DNA"/>
</dbReference>
<sequence>MATRCVVNVDLVDVWADAGRKKFLRTLGWGDEVSVKKITSSAVEIETVVYEAALDGSITPNKLPGFIVPTRSSGFKPADVVIKAANNEVLRVNFIDVQQGDGAVIETPDGKLILVDGGDNQLFARYLAGRFRGTSAAKPKDVDCILVTHGDADHFEGLPRIFDSETHPEPKKRLFIRPHRVYHNGIVKRPGTRNKKRVPEKELLGPTAKLGDSLYLVGLETDLLKVPDADMNAPFLKWKKALAAYNKRRKIVFRRLELGDTKAFSFFNQGSLNIEVLGPITETVAGKTGLKFLGDPPKGPRMGHESLAQEDLDSKGFSASHTINGHSIVFKLNYGGFSYLFSGDLNDEASRFLAREHNKGTVNLRSEVFKVPHHGSADFSGAFVQAISPVVSVVSSGDENARKEYIHPRATLMGALGKHSRVAEPLIFVTELVAFFTYEKLVQNVDPQVARKRGAFHGFSRAAFGLVKTRTDGRRLLIYTDSANVKMKEAYAYQLDDSGQPTPSVVVRV</sequence>
<evidence type="ECO:0000259" key="1">
    <source>
        <dbReference type="Pfam" id="PF00753"/>
    </source>
</evidence>
<feature type="domain" description="Metallo-beta-lactamase" evidence="1">
    <location>
        <begin position="101"/>
        <end position="164"/>
    </location>
</feature>
<reference evidence="3" key="1">
    <citation type="submission" date="2014-02" db="EMBL/GenBank/DDBJ databases">
        <authorList>
            <person name="Gan H."/>
        </authorList>
    </citation>
    <scope>NUCLEOTIDE SEQUENCE [LARGE SCALE GENOMIC DNA]</scope>
    <source>
        <strain evidence="3">S1</strain>
    </source>
</reference>
<evidence type="ECO:0000313" key="2">
    <source>
        <dbReference type="EMBL" id="CDN88563.1"/>
    </source>
</evidence>
<gene>
    <name evidence="2" type="ORF">BN948_02998</name>
</gene>
<dbReference type="Proteomes" id="UP000028878">
    <property type="component" value="Unassembled WGS sequence"/>
</dbReference>
<keyword evidence="3" id="KW-1185">Reference proteome</keyword>
<reference evidence="3" key="2">
    <citation type="submission" date="2014-11" db="EMBL/GenBank/DDBJ databases">
        <title>Draft genome sequence of Hydrogenophaga intermedia S1.</title>
        <authorList>
            <person name="Gan H.M."/>
            <person name="Chew T.H."/>
            <person name="Stolz A."/>
        </authorList>
    </citation>
    <scope>NUCLEOTIDE SEQUENCE [LARGE SCALE GENOMIC DNA]</scope>
    <source>
        <strain evidence="3">S1</strain>
    </source>
</reference>
<dbReference type="PANTHER" id="PTHR30619">
    <property type="entry name" value="DNA INTERNALIZATION/COMPETENCE PROTEIN COMEC/REC2"/>
    <property type="match status" value="1"/>
</dbReference>
<name>A0A1L1PL51_HYDIT</name>
<accession>A0A1L1PL51</accession>
<evidence type="ECO:0000313" key="3">
    <source>
        <dbReference type="Proteomes" id="UP000028878"/>
    </source>
</evidence>
<dbReference type="SUPFAM" id="SSF56281">
    <property type="entry name" value="Metallo-hydrolase/oxidoreductase"/>
    <property type="match status" value="1"/>
</dbReference>
<protein>
    <submittedName>
        <fullName evidence="2">ComEC family competence protein</fullName>
    </submittedName>
</protein>
<organism evidence="2 3">
    <name type="scientific">Hydrogenophaga intermedia</name>
    <dbReference type="NCBI Taxonomy" id="65786"/>
    <lineage>
        <taxon>Bacteria</taxon>
        <taxon>Pseudomonadati</taxon>
        <taxon>Pseudomonadota</taxon>
        <taxon>Betaproteobacteria</taxon>
        <taxon>Burkholderiales</taxon>
        <taxon>Comamonadaceae</taxon>
        <taxon>Hydrogenophaga</taxon>
    </lineage>
</organism>
<proteinExistence type="predicted"/>
<dbReference type="InterPro" id="IPR001279">
    <property type="entry name" value="Metallo-B-lactamas"/>
</dbReference>
<dbReference type="InterPro" id="IPR036866">
    <property type="entry name" value="RibonucZ/Hydroxyglut_hydro"/>
</dbReference>
<dbReference type="Pfam" id="PF00753">
    <property type="entry name" value="Lactamase_B"/>
    <property type="match status" value="1"/>
</dbReference>
<dbReference type="AlphaFoldDB" id="A0A1L1PL51"/>
<dbReference type="PANTHER" id="PTHR30619:SF1">
    <property type="entry name" value="RECOMBINATION PROTEIN 2"/>
    <property type="match status" value="1"/>
</dbReference>
<dbReference type="InterPro" id="IPR052159">
    <property type="entry name" value="Competence_DNA_uptake"/>
</dbReference>
<dbReference type="Gene3D" id="3.60.15.10">
    <property type="entry name" value="Ribonuclease Z/Hydroxyacylglutathione hydrolase-like"/>
    <property type="match status" value="1"/>
</dbReference>